<feature type="transmembrane region" description="Helical" evidence="6">
    <location>
        <begin position="276"/>
        <end position="296"/>
    </location>
</feature>
<comment type="caution">
    <text evidence="8">The sequence shown here is derived from an EMBL/GenBank/DDBJ whole genome shotgun (WGS) entry which is preliminary data.</text>
</comment>
<dbReference type="InterPro" id="IPR052902">
    <property type="entry name" value="ABC-2_transporter"/>
</dbReference>
<dbReference type="EMBL" id="NVWI01000006">
    <property type="protein sequence ID" value="PCJ41118.1"/>
    <property type="molecule type" value="Genomic_DNA"/>
</dbReference>
<evidence type="ECO:0000259" key="7">
    <source>
        <dbReference type="PROSITE" id="PS51012"/>
    </source>
</evidence>
<feature type="domain" description="ABC transmembrane type-2" evidence="7">
    <location>
        <begin position="128"/>
        <end position="357"/>
    </location>
</feature>
<evidence type="ECO:0000256" key="1">
    <source>
        <dbReference type="ARBA" id="ARBA00004141"/>
    </source>
</evidence>
<dbReference type="GO" id="GO:0140359">
    <property type="term" value="F:ABC-type transporter activity"/>
    <property type="evidence" value="ECO:0007669"/>
    <property type="project" value="InterPro"/>
</dbReference>
<dbReference type="PANTHER" id="PTHR43027:SF2">
    <property type="entry name" value="TRANSPORT PERMEASE PROTEIN"/>
    <property type="match status" value="1"/>
</dbReference>
<keyword evidence="6" id="KW-1003">Cell membrane</keyword>
<keyword evidence="3 6" id="KW-0812">Transmembrane</keyword>
<dbReference type="Proteomes" id="UP000228987">
    <property type="component" value="Unassembled WGS sequence"/>
</dbReference>
<dbReference type="PROSITE" id="PS51012">
    <property type="entry name" value="ABC_TM2"/>
    <property type="match status" value="1"/>
</dbReference>
<evidence type="ECO:0000256" key="6">
    <source>
        <dbReference type="RuleBase" id="RU361157"/>
    </source>
</evidence>
<dbReference type="Pfam" id="PF12698">
    <property type="entry name" value="ABC2_membrane_3"/>
    <property type="match status" value="1"/>
</dbReference>
<proteinExistence type="inferred from homology"/>
<keyword evidence="5 6" id="KW-0472">Membrane</keyword>
<comment type="similarity">
    <text evidence="2 6">Belongs to the ABC-2 integral membrane protein family.</text>
</comment>
<keyword evidence="4 6" id="KW-1133">Transmembrane helix</keyword>
<sequence>MNLTLVMTKVFLKIFSRDRQAIIFSLIFPLLMMLAFGFFNSGDAEPIAIGVADNANSPLSRSFIASIDANPLFNVAGGTEESLRVQVINGNIGLTLVIPEEFRGNPANIDLRVLIDTSQTAQMNTVIPLLQQGLVEVERDLRNLEPLFNLAIEDVEARTQTYLDFLVPGLLAMALMQIAMGGSGFNLVEFRRKGILKRLFVTPIQPKNFITGLVLSRLFIVLLQLSILLGIAILLLDITFIGNLFNLYVFIILGTTIFLSLGFCLGSLAKTQQAIMAMNMLLTWPQMLLSGIFYPIDAMPELVQPLASLLPLSFVVNGLRGVAIEGANVITLLPNVIGILVWTVIALGFAIKLFNWKEVAT</sequence>
<feature type="transmembrane region" description="Helical" evidence="6">
    <location>
        <begin position="165"/>
        <end position="188"/>
    </location>
</feature>
<evidence type="ECO:0000256" key="4">
    <source>
        <dbReference type="ARBA" id="ARBA00022989"/>
    </source>
</evidence>
<gene>
    <name evidence="8" type="ORF">COA71_08710</name>
</gene>
<dbReference type="GO" id="GO:0043190">
    <property type="term" value="C:ATP-binding cassette (ABC) transporter complex"/>
    <property type="evidence" value="ECO:0007669"/>
    <property type="project" value="InterPro"/>
</dbReference>
<evidence type="ECO:0000256" key="3">
    <source>
        <dbReference type="ARBA" id="ARBA00022692"/>
    </source>
</evidence>
<feature type="transmembrane region" description="Helical" evidence="6">
    <location>
        <begin position="332"/>
        <end position="351"/>
    </location>
</feature>
<dbReference type="InterPro" id="IPR000412">
    <property type="entry name" value="ABC_2_transport"/>
</dbReference>
<feature type="transmembrane region" description="Helical" evidence="6">
    <location>
        <begin position="247"/>
        <end position="269"/>
    </location>
</feature>
<dbReference type="InterPro" id="IPR047817">
    <property type="entry name" value="ABC2_TM_bact-type"/>
</dbReference>
<evidence type="ECO:0000256" key="5">
    <source>
        <dbReference type="ARBA" id="ARBA00023136"/>
    </source>
</evidence>
<protein>
    <recommendedName>
        <fullName evidence="6">Transport permease protein</fullName>
    </recommendedName>
</protein>
<reference evidence="9" key="1">
    <citation type="submission" date="2017-08" db="EMBL/GenBank/DDBJ databases">
        <title>A dynamic microbial community with high functional redundancy inhabits the cold, oxic subseafloor aquifer.</title>
        <authorList>
            <person name="Tully B.J."/>
            <person name="Wheat C.G."/>
            <person name="Glazer B.T."/>
            <person name="Huber J.A."/>
        </authorList>
    </citation>
    <scope>NUCLEOTIDE SEQUENCE [LARGE SCALE GENOMIC DNA]</scope>
</reference>
<feature type="transmembrane region" description="Helical" evidence="6">
    <location>
        <begin position="21"/>
        <end position="39"/>
    </location>
</feature>
<evidence type="ECO:0000313" key="8">
    <source>
        <dbReference type="EMBL" id="PCJ41118.1"/>
    </source>
</evidence>
<dbReference type="InterPro" id="IPR013525">
    <property type="entry name" value="ABC2_TM"/>
</dbReference>
<name>A0A2A5CC77_9GAMM</name>
<accession>A0A2A5CC77</accession>
<dbReference type="PANTHER" id="PTHR43027">
    <property type="entry name" value="DOXORUBICIN RESISTANCE ABC TRANSPORTER PERMEASE PROTEIN DRRC-RELATED"/>
    <property type="match status" value="1"/>
</dbReference>
<evidence type="ECO:0000313" key="9">
    <source>
        <dbReference type="Proteomes" id="UP000228987"/>
    </source>
</evidence>
<feature type="transmembrane region" description="Helical" evidence="6">
    <location>
        <begin position="209"/>
        <end position="235"/>
    </location>
</feature>
<organism evidence="8 9">
    <name type="scientific">SAR86 cluster bacterium</name>
    <dbReference type="NCBI Taxonomy" id="2030880"/>
    <lineage>
        <taxon>Bacteria</taxon>
        <taxon>Pseudomonadati</taxon>
        <taxon>Pseudomonadota</taxon>
        <taxon>Gammaproteobacteria</taxon>
        <taxon>SAR86 cluster</taxon>
    </lineage>
</organism>
<dbReference type="AlphaFoldDB" id="A0A2A5CC77"/>
<keyword evidence="6" id="KW-0813">Transport</keyword>
<dbReference type="Gene3D" id="3.40.1710.10">
    <property type="entry name" value="abc type-2 transporter like domain"/>
    <property type="match status" value="1"/>
</dbReference>
<comment type="subcellular location">
    <subcellularLocation>
        <location evidence="6">Cell inner membrane</location>
        <topology evidence="6">Multi-pass membrane protein</topology>
    </subcellularLocation>
    <subcellularLocation>
        <location evidence="1">Membrane</location>
        <topology evidence="1">Multi-pass membrane protein</topology>
    </subcellularLocation>
</comment>
<dbReference type="PRINTS" id="PR00164">
    <property type="entry name" value="ABC2TRNSPORT"/>
</dbReference>
<evidence type="ECO:0000256" key="2">
    <source>
        <dbReference type="ARBA" id="ARBA00007783"/>
    </source>
</evidence>